<dbReference type="InterPro" id="IPR014748">
    <property type="entry name" value="Enoyl-CoA_hydra_C"/>
</dbReference>
<dbReference type="PANTHER" id="PTHR11941:SF54">
    <property type="entry name" value="ENOYL-COA HYDRATASE, MITOCHONDRIAL"/>
    <property type="match status" value="1"/>
</dbReference>
<evidence type="ECO:0000313" key="11">
    <source>
        <dbReference type="EMBL" id="NKY03923.1"/>
    </source>
</evidence>
<evidence type="ECO:0000256" key="10">
    <source>
        <dbReference type="RuleBase" id="RU003707"/>
    </source>
</evidence>
<comment type="catalytic activity">
    <reaction evidence="7">
        <text>a 4-saturated-(3S)-3-hydroxyacyl-CoA = a (3E)-enoyl-CoA + H2O</text>
        <dbReference type="Rhea" id="RHEA:20724"/>
        <dbReference type="ChEBI" id="CHEBI:15377"/>
        <dbReference type="ChEBI" id="CHEBI:58521"/>
        <dbReference type="ChEBI" id="CHEBI:137480"/>
        <dbReference type="EC" id="4.2.1.17"/>
    </reaction>
</comment>
<evidence type="ECO:0000256" key="1">
    <source>
        <dbReference type="ARBA" id="ARBA00002994"/>
    </source>
</evidence>
<keyword evidence="5" id="KW-0456">Lyase</keyword>
<evidence type="ECO:0000256" key="8">
    <source>
        <dbReference type="ARBA" id="ARBA00039456"/>
    </source>
</evidence>
<dbReference type="GO" id="GO:0006635">
    <property type="term" value="P:fatty acid beta-oxidation"/>
    <property type="evidence" value="ECO:0007669"/>
    <property type="project" value="TreeGrafter"/>
</dbReference>
<dbReference type="FunFam" id="3.90.226.10:FF:000009">
    <property type="entry name" value="Carnitinyl-CoA dehydratase"/>
    <property type="match status" value="1"/>
</dbReference>
<dbReference type="SUPFAM" id="SSF52096">
    <property type="entry name" value="ClpP/crotonase"/>
    <property type="match status" value="1"/>
</dbReference>
<keyword evidence="4" id="KW-0443">Lipid metabolism</keyword>
<keyword evidence="4" id="KW-0276">Fatty acid metabolism</keyword>
<dbReference type="AlphaFoldDB" id="A0A846WTB8"/>
<name>A0A846WTB8_9ACTN</name>
<dbReference type="PROSITE" id="PS00166">
    <property type="entry name" value="ENOYL_COA_HYDRATASE"/>
    <property type="match status" value="1"/>
</dbReference>
<dbReference type="EMBL" id="JAAXPC010000013">
    <property type="protein sequence ID" value="NKY03923.1"/>
    <property type="molecule type" value="Genomic_DNA"/>
</dbReference>
<evidence type="ECO:0000256" key="7">
    <source>
        <dbReference type="ARBA" id="ARBA00023717"/>
    </source>
</evidence>
<dbReference type="InterPro" id="IPR018376">
    <property type="entry name" value="Enoyl-CoA_hyd/isom_CS"/>
</dbReference>
<dbReference type="Gene3D" id="1.10.12.10">
    <property type="entry name" value="Lyase 2-enoyl-coa Hydratase, Chain A, domain 2"/>
    <property type="match status" value="1"/>
</dbReference>
<dbReference type="CDD" id="cd06558">
    <property type="entry name" value="crotonase-like"/>
    <property type="match status" value="1"/>
</dbReference>
<evidence type="ECO:0000256" key="6">
    <source>
        <dbReference type="ARBA" id="ARBA00023709"/>
    </source>
</evidence>
<dbReference type="Gene3D" id="3.90.226.10">
    <property type="entry name" value="2-enoyl-CoA Hydratase, Chain A, domain 1"/>
    <property type="match status" value="1"/>
</dbReference>
<comment type="function">
    <text evidence="1">Could possibly oxidize fatty acids using specific components.</text>
</comment>
<dbReference type="Pfam" id="PF00378">
    <property type="entry name" value="ECH_1"/>
    <property type="match status" value="1"/>
</dbReference>
<comment type="similarity">
    <text evidence="2 10">Belongs to the enoyl-CoA hydratase/isomerase family.</text>
</comment>
<evidence type="ECO:0000313" key="12">
    <source>
        <dbReference type="Proteomes" id="UP000563898"/>
    </source>
</evidence>
<dbReference type="InterPro" id="IPR029045">
    <property type="entry name" value="ClpP/crotonase-like_dom_sf"/>
</dbReference>
<organism evidence="11 12">
    <name type="scientific">Gordonia polyisoprenivorans</name>
    <dbReference type="NCBI Taxonomy" id="84595"/>
    <lineage>
        <taxon>Bacteria</taxon>
        <taxon>Bacillati</taxon>
        <taxon>Actinomycetota</taxon>
        <taxon>Actinomycetes</taxon>
        <taxon>Mycobacteriales</taxon>
        <taxon>Gordoniaceae</taxon>
        <taxon>Gordonia</taxon>
    </lineage>
</organism>
<dbReference type="RefSeq" id="WP_006370912.1">
    <property type="nucleotide sequence ID" value="NZ_JAAXPC010000013.1"/>
</dbReference>
<comment type="catalytic activity">
    <reaction evidence="6">
        <text>a (3S)-3-hydroxyacyl-CoA = a (2E)-enoyl-CoA + H2O</text>
        <dbReference type="Rhea" id="RHEA:16105"/>
        <dbReference type="ChEBI" id="CHEBI:15377"/>
        <dbReference type="ChEBI" id="CHEBI:57318"/>
        <dbReference type="ChEBI" id="CHEBI:58856"/>
        <dbReference type="EC" id="4.2.1.17"/>
    </reaction>
</comment>
<evidence type="ECO:0000256" key="4">
    <source>
        <dbReference type="ARBA" id="ARBA00022832"/>
    </source>
</evidence>
<reference evidence="11 12" key="1">
    <citation type="submission" date="2020-04" db="EMBL/GenBank/DDBJ databases">
        <title>MicrobeNet Type strains.</title>
        <authorList>
            <person name="Nicholson A.C."/>
        </authorList>
    </citation>
    <scope>NUCLEOTIDE SEQUENCE [LARGE SCALE GENOMIC DNA]</scope>
    <source>
        <strain evidence="11 12">ATCC BAA-14</strain>
    </source>
</reference>
<dbReference type="EC" id="4.2.1.17" evidence="3"/>
<sequence length="259" mass="26948">MTTDVHVEVDEQILIVTLDRPKANAINAATSVAIHAAIDRLRTDDSLRAAVLTAAGDRFFSAGWDLKSADDGEAHDADHGPGGFAGITELFGIGKPIVAAVNGSAYGGGVEMMLAADLAVASEDAVFAFPEARLGILPDAGGVIRLSRLLPRPLALELLLTGRRFTSAEARTWGIVNRVVPVGEVRQVAIDLAKSLCGAAPLAVAAILDIVEHTAGTELSDAFGVSRALPRVRAVARSADAVEGAAAYAAKRSPRWQGR</sequence>
<evidence type="ECO:0000256" key="3">
    <source>
        <dbReference type="ARBA" id="ARBA00012076"/>
    </source>
</evidence>
<dbReference type="PANTHER" id="PTHR11941">
    <property type="entry name" value="ENOYL-COA HYDRATASE-RELATED"/>
    <property type="match status" value="1"/>
</dbReference>
<evidence type="ECO:0000256" key="5">
    <source>
        <dbReference type="ARBA" id="ARBA00023239"/>
    </source>
</evidence>
<evidence type="ECO:0000256" key="9">
    <source>
        <dbReference type="ARBA" id="ARBA00073436"/>
    </source>
</evidence>
<comment type="caution">
    <text evidence="11">The sequence shown here is derived from an EMBL/GenBank/DDBJ whole genome shotgun (WGS) entry which is preliminary data.</text>
</comment>
<dbReference type="Proteomes" id="UP000563898">
    <property type="component" value="Unassembled WGS sequence"/>
</dbReference>
<evidence type="ECO:0000256" key="2">
    <source>
        <dbReference type="ARBA" id="ARBA00005254"/>
    </source>
</evidence>
<dbReference type="GO" id="GO:0004300">
    <property type="term" value="F:enoyl-CoA hydratase activity"/>
    <property type="evidence" value="ECO:0007669"/>
    <property type="project" value="UniProtKB-EC"/>
</dbReference>
<protein>
    <recommendedName>
        <fullName evidence="8">Probable enoyl-CoA hydratase EchA17</fullName>
        <ecNumber evidence="3">4.2.1.17</ecNumber>
    </recommendedName>
    <alternativeName>
        <fullName evidence="9">Probable enoyl-CoA hydratase echA17</fullName>
    </alternativeName>
</protein>
<gene>
    <name evidence="11" type="ORF">HGA05_20340</name>
</gene>
<proteinExistence type="inferred from homology"/>
<dbReference type="InterPro" id="IPR001753">
    <property type="entry name" value="Enoyl-CoA_hydra/iso"/>
</dbReference>
<accession>A0A846WTB8</accession>